<keyword evidence="5" id="KW-1185">Reference proteome</keyword>
<evidence type="ECO:0000313" key="4">
    <source>
        <dbReference type="EMBL" id="KAF2999802.1"/>
    </source>
</evidence>
<sequence length="1066" mass="120375">MAPIRLLKRSLSGGFELTSFDSDDPPPYAILSHTWTEGQEVTYNELLAGTGKGKTGYAKICFCGDQAAADGLEYFWVDTCCINKSDSVELGTAINSMFRWYQRATKCYVYLPDVSISDEIADLEAFPVTWQTSFQLSRWFTRGWTLQELLAPSSVEFFCKQGRRLGSKVSLEQEVHEITKVPIAALRGRKLSNFGIDERLSWGKKRTTTLKEDKVYCLLGIFGVFLPLIYGEGEDHATERLKEAIRKPRMRRRKEDPKEPPSIPQSEIQDASAPVMTQPEQGLSPMLHVPHTENFVGRSSELTYLEQHLLVPNDHQRMSIYGFGGCGKSALALEFAHRAKVRHDTTVFWVSNIDQNRFEGALEADVKNFVQTTASSESLEKWLMIVDDADEHGVLLDGKDIISKSFQLRDYIPSENRGAILFITRSKEMAEALTPKSALDVSDMGKADARQLLMRCIKKQTLIQDNTAADELLETLGNLPLAIIQATAFMSRNDVTALDYMSLLRTTDIDTALFGERPGEYSRHDDPEKIIPRTWQISFDRMRRESPLAVQYLSFMACIGRINIPQTLLPPGPSLVQQLKALGVLKEHAFISEQSNQETRVAKALGGQEKHIESEKMHRELVQLRTKILGEENPDTIRSLKALGVVLAVHGSTAYLCELSKEGTNASICWPSAKGKLDEAGQLFQKSLELSKKVLGKEHERTLEVMRCAAVILTIQQKHPETEQFLHESLELSKKVLGREHGTTLQLMDCAADTFQDQKKYAEAERMFLEVLELKEKVLGKEHESTLEAMGGVAATLNSQGKYAEAEQRFREVLELNKKVLGKEHESTLEVMGSVAATLDSQGKYAEAEQRFREVLELKKKVLGKGHLDTLKSINNLIDTLHRQGKNIEAEKLHLETLEIRKKGLGEQHDGILWCMRTLTAHADADRIKALHAQGEYAEAEKLHLATRELREKVPGESHTHVVWCDNNLANLVHDQAENLCVQEKYTLAEKLLRDVLKPRSEVLGKEHTETLRCMQHLSYVLRMQCQHDESQAFAKQADLAQFECIPDCFYKKLSSLTKHGRMDER</sequence>
<dbReference type="Pfam" id="PF13424">
    <property type="entry name" value="TPR_12"/>
    <property type="match status" value="3"/>
</dbReference>
<protein>
    <recommendedName>
        <fullName evidence="6">Kinesin light chain 1</fullName>
    </recommendedName>
</protein>
<dbReference type="AlphaFoldDB" id="A0A9P4WAK1"/>
<evidence type="ECO:0000259" key="3">
    <source>
        <dbReference type="Pfam" id="PF06985"/>
    </source>
</evidence>
<feature type="domain" description="NB-ARC" evidence="2">
    <location>
        <begin position="304"/>
        <end position="455"/>
    </location>
</feature>
<dbReference type="InterPro" id="IPR002182">
    <property type="entry name" value="NB-ARC"/>
</dbReference>
<dbReference type="InterPro" id="IPR019734">
    <property type="entry name" value="TPR_rpt"/>
</dbReference>
<dbReference type="Pfam" id="PF13374">
    <property type="entry name" value="TPR_10"/>
    <property type="match status" value="4"/>
</dbReference>
<accession>A0A9P4WAK1</accession>
<gene>
    <name evidence="4" type="ORF">E8E13_006354</name>
</gene>
<dbReference type="InterPro" id="IPR010730">
    <property type="entry name" value="HET"/>
</dbReference>
<dbReference type="GO" id="GO:0043531">
    <property type="term" value="F:ADP binding"/>
    <property type="evidence" value="ECO:0007669"/>
    <property type="project" value="InterPro"/>
</dbReference>
<evidence type="ECO:0000256" key="1">
    <source>
        <dbReference type="SAM" id="MobiDB-lite"/>
    </source>
</evidence>
<evidence type="ECO:0000259" key="2">
    <source>
        <dbReference type="Pfam" id="PF00931"/>
    </source>
</evidence>
<dbReference type="PANTHER" id="PTHR46082">
    <property type="entry name" value="ATP/GTP-BINDING PROTEIN-RELATED"/>
    <property type="match status" value="1"/>
</dbReference>
<dbReference type="InterPro" id="IPR011990">
    <property type="entry name" value="TPR-like_helical_dom_sf"/>
</dbReference>
<dbReference type="Pfam" id="PF00931">
    <property type="entry name" value="NB-ARC"/>
    <property type="match status" value="1"/>
</dbReference>
<feature type="region of interest" description="Disordered" evidence="1">
    <location>
        <begin position="246"/>
        <end position="280"/>
    </location>
</feature>
<organism evidence="4 5">
    <name type="scientific">Curvularia kusanoi</name>
    <name type="common">Cochliobolus kusanoi</name>
    <dbReference type="NCBI Taxonomy" id="90978"/>
    <lineage>
        <taxon>Eukaryota</taxon>
        <taxon>Fungi</taxon>
        <taxon>Dikarya</taxon>
        <taxon>Ascomycota</taxon>
        <taxon>Pezizomycotina</taxon>
        <taxon>Dothideomycetes</taxon>
        <taxon>Pleosporomycetidae</taxon>
        <taxon>Pleosporales</taxon>
        <taxon>Pleosporineae</taxon>
        <taxon>Pleosporaceae</taxon>
        <taxon>Curvularia</taxon>
    </lineage>
</organism>
<dbReference type="InterPro" id="IPR027417">
    <property type="entry name" value="P-loop_NTPase"/>
</dbReference>
<dbReference type="Proteomes" id="UP000801428">
    <property type="component" value="Unassembled WGS sequence"/>
</dbReference>
<dbReference type="InterPro" id="IPR053137">
    <property type="entry name" value="NLR-like"/>
</dbReference>
<dbReference type="PANTHER" id="PTHR46082:SF6">
    <property type="entry name" value="AAA+ ATPASE DOMAIN-CONTAINING PROTEIN-RELATED"/>
    <property type="match status" value="1"/>
</dbReference>
<dbReference type="SMART" id="SM00028">
    <property type="entry name" value="TPR"/>
    <property type="match status" value="4"/>
</dbReference>
<dbReference type="Gene3D" id="3.40.50.300">
    <property type="entry name" value="P-loop containing nucleotide triphosphate hydrolases"/>
    <property type="match status" value="1"/>
</dbReference>
<dbReference type="Pfam" id="PF06985">
    <property type="entry name" value="HET"/>
    <property type="match status" value="1"/>
</dbReference>
<dbReference type="OrthoDB" id="1658288at2759"/>
<proteinExistence type="predicted"/>
<reference evidence="4" key="1">
    <citation type="submission" date="2019-04" db="EMBL/GenBank/DDBJ databases">
        <title>Sequencing of skin fungus with MAO and IRED activity.</title>
        <authorList>
            <person name="Marsaioli A.J."/>
            <person name="Bonatto J.M.C."/>
            <person name="Reis Junior O."/>
        </authorList>
    </citation>
    <scope>NUCLEOTIDE SEQUENCE</scope>
    <source>
        <strain evidence="4">30M1</strain>
    </source>
</reference>
<name>A0A9P4WAK1_CURKU</name>
<dbReference type="SUPFAM" id="SSF52540">
    <property type="entry name" value="P-loop containing nucleoside triphosphate hydrolases"/>
    <property type="match status" value="1"/>
</dbReference>
<evidence type="ECO:0000313" key="5">
    <source>
        <dbReference type="Proteomes" id="UP000801428"/>
    </source>
</evidence>
<feature type="domain" description="Heterokaryon incompatibility" evidence="3">
    <location>
        <begin position="28"/>
        <end position="113"/>
    </location>
</feature>
<dbReference type="EMBL" id="SWKU01000016">
    <property type="protein sequence ID" value="KAF2999802.1"/>
    <property type="molecule type" value="Genomic_DNA"/>
</dbReference>
<dbReference type="SUPFAM" id="SSF48452">
    <property type="entry name" value="TPR-like"/>
    <property type="match status" value="3"/>
</dbReference>
<evidence type="ECO:0008006" key="6">
    <source>
        <dbReference type="Google" id="ProtNLM"/>
    </source>
</evidence>
<comment type="caution">
    <text evidence="4">The sequence shown here is derived from an EMBL/GenBank/DDBJ whole genome shotgun (WGS) entry which is preliminary data.</text>
</comment>
<dbReference type="Gene3D" id="1.25.40.10">
    <property type="entry name" value="Tetratricopeptide repeat domain"/>
    <property type="match status" value="4"/>
</dbReference>